<reference evidence="7 8" key="1">
    <citation type="submission" date="2015-06" db="EMBL/GenBank/DDBJ databases">
        <title>A Comprehensive Approach to Explore the Metabolic and Phylogenetic Diversity of Bacterial Steroid Degradation in the Environment: Testosterone as an Example.</title>
        <authorList>
            <person name="Yang F.-C."/>
            <person name="Chen Y.-L."/>
            <person name="Yu C.-P."/>
            <person name="Tang S.-L."/>
            <person name="Wang P.-H."/>
            <person name="Ismail W."/>
            <person name="Wang C.-H."/>
            <person name="Yang C.-Y."/>
            <person name="Chiang Y.-R."/>
        </authorList>
    </citation>
    <scope>NUCLEOTIDE SEQUENCE [LARGE SCALE GENOMIC DNA]</scope>
    <source>
        <strain evidence="7 8">DSM 18526</strain>
    </source>
</reference>
<sequence>MQNLPTIAISSERFRPHFVIDEQMRIQVWPEAIARTLDIPEIQARGRPCWQLLAGHANCQACLDGDHEHASPTSHCARLRAPSGGCGWLVWSPPALIAEGPVGSAQLEWVMLRGALAEGLAQGSLEDTLEAIRRACAADDCEMFLLGPGEQEVALRGCVGQDRAAFLERTRMPLGIGYPGWITATGKPLSTTCFQGDRRFQRAAVKQRGIRTFVGVPLIESDRVIGYLGLAWKGAVPLDWILHLLEAARPIAVAAARLTCGAPQLSPAAVTIRCLGAFAIVAETGTLGVAGFPRRKALDLLRHLLLARGAAVSRDTLIEYLWPEVDPDTGANRLHVALHALRGVLRQTLPDAGARLIQHRHGHYRLDIDILGAVDAFQFADALDEARRCAHRGDSAEALRCLEQTLPLYRGELFADADDIAFEAPRQRFRDRYREALRLLVDLYLRQGRVDAALAALAEARERSAFDSDWHDALLRKIVEQRRLPSMHAIRSGP</sequence>
<dbReference type="Pfam" id="PF00486">
    <property type="entry name" value="Trans_reg_C"/>
    <property type="match status" value="1"/>
</dbReference>
<protein>
    <recommendedName>
        <fullName evidence="6">OmpR/PhoB-type domain-containing protein</fullName>
    </recommendedName>
</protein>
<organism evidence="7 8">
    <name type="scientific">Steroidobacter denitrificans</name>
    <dbReference type="NCBI Taxonomy" id="465721"/>
    <lineage>
        <taxon>Bacteria</taxon>
        <taxon>Pseudomonadati</taxon>
        <taxon>Pseudomonadota</taxon>
        <taxon>Gammaproteobacteria</taxon>
        <taxon>Steroidobacterales</taxon>
        <taxon>Steroidobacteraceae</taxon>
        <taxon>Steroidobacter</taxon>
    </lineage>
</organism>
<dbReference type="GO" id="GO:0006355">
    <property type="term" value="P:regulation of DNA-templated transcription"/>
    <property type="evidence" value="ECO:0007669"/>
    <property type="project" value="InterPro"/>
</dbReference>
<dbReference type="AlphaFoldDB" id="A0A127FBF8"/>
<accession>A0A127FBF8</accession>
<evidence type="ECO:0000313" key="7">
    <source>
        <dbReference type="EMBL" id="AMN47753.1"/>
    </source>
</evidence>
<name>A0A127FBF8_STEDE</name>
<dbReference type="Proteomes" id="UP000070250">
    <property type="component" value="Chromosome"/>
</dbReference>
<dbReference type="InterPro" id="IPR005158">
    <property type="entry name" value="BTAD"/>
</dbReference>
<comment type="similarity">
    <text evidence="1">Belongs to the AfsR/DnrI/RedD regulatory family.</text>
</comment>
<dbReference type="InterPro" id="IPR011990">
    <property type="entry name" value="TPR-like_helical_dom_sf"/>
</dbReference>
<proteinExistence type="inferred from homology"/>
<dbReference type="InterPro" id="IPR001867">
    <property type="entry name" value="OmpR/PhoB-type_DNA-bd"/>
</dbReference>
<feature type="domain" description="OmpR/PhoB-type" evidence="6">
    <location>
        <begin position="262"/>
        <end position="368"/>
    </location>
</feature>
<dbReference type="Pfam" id="PF03704">
    <property type="entry name" value="BTAD"/>
    <property type="match status" value="1"/>
</dbReference>
<dbReference type="SUPFAM" id="SSF55781">
    <property type="entry name" value="GAF domain-like"/>
    <property type="match status" value="1"/>
</dbReference>
<dbReference type="InterPro" id="IPR000014">
    <property type="entry name" value="PAS"/>
</dbReference>
<dbReference type="Gene3D" id="3.30.450.40">
    <property type="match status" value="1"/>
</dbReference>
<dbReference type="OrthoDB" id="134985at2"/>
<dbReference type="Pfam" id="PF01590">
    <property type="entry name" value="GAF"/>
    <property type="match status" value="1"/>
</dbReference>
<dbReference type="SUPFAM" id="SSF48452">
    <property type="entry name" value="TPR-like"/>
    <property type="match status" value="1"/>
</dbReference>
<dbReference type="InterPro" id="IPR016032">
    <property type="entry name" value="Sig_transdc_resp-reg_C-effctor"/>
</dbReference>
<dbReference type="KEGG" id="sdf:ACG33_11725"/>
<evidence type="ECO:0000256" key="5">
    <source>
        <dbReference type="PROSITE-ProRule" id="PRU01091"/>
    </source>
</evidence>
<evidence type="ECO:0000256" key="4">
    <source>
        <dbReference type="ARBA" id="ARBA00023163"/>
    </source>
</evidence>
<dbReference type="EMBL" id="CP011971">
    <property type="protein sequence ID" value="AMN47753.1"/>
    <property type="molecule type" value="Genomic_DNA"/>
</dbReference>
<feature type="DNA-binding region" description="OmpR/PhoB-type" evidence="5">
    <location>
        <begin position="262"/>
        <end position="368"/>
    </location>
</feature>
<dbReference type="SMART" id="SM01043">
    <property type="entry name" value="BTAD"/>
    <property type="match status" value="1"/>
</dbReference>
<dbReference type="Gene3D" id="1.10.10.10">
    <property type="entry name" value="Winged helix-like DNA-binding domain superfamily/Winged helix DNA-binding domain"/>
    <property type="match status" value="1"/>
</dbReference>
<evidence type="ECO:0000256" key="3">
    <source>
        <dbReference type="ARBA" id="ARBA00023125"/>
    </source>
</evidence>
<keyword evidence="3 5" id="KW-0238">DNA-binding</keyword>
<dbReference type="CDD" id="cd00130">
    <property type="entry name" value="PAS"/>
    <property type="match status" value="1"/>
</dbReference>
<dbReference type="SUPFAM" id="SSF46894">
    <property type="entry name" value="C-terminal effector domain of the bipartite response regulators"/>
    <property type="match status" value="1"/>
</dbReference>
<dbReference type="GO" id="GO:0003677">
    <property type="term" value="F:DNA binding"/>
    <property type="evidence" value="ECO:0007669"/>
    <property type="project" value="UniProtKB-UniRule"/>
</dbReference>
<dbReference type="STRING" id="465721.ACG33_11725"/>
<evidence type="ECO:0000256" key="2">
    <source>
        <dbReference type="ARBA" id="ARBA00023015"/>
    </source>
</evidence>
<evidence type="ECO:0000256" key="1">
    <source>
        <dbReference type="ARBA" id="ARBA00005820"/>
    </source>
</evidence>
<dbReference type="PANTHER" id="PTHR35807">
    <property type="entry name" value="TRANSCRIPTIONAL REGULATOR REDD-RELATED"/>
    <property type="match status" value="1"/>
</dbReference>
<keyword evidence="8" id="KW-1185">Reference proteome</keyword>
<evidence type="ECO:0000259" key="6">
    <source>
        <dbReference type="PROSITE" id="PS51755"/>
    </source>
</evidence>
<dbReference type="InterPro" id="IPR029016">
    <property type="entry name" value="GAF-like_dom_sf"/>
</dbReference>
<dbReference type="InterPro" id="IPR051677">
    <property type="entry name" value="AfsR-DnrI-RedD_regulator"/>
</dbReference>
<dbReference type="RefSeq" id="WP_066921408.1">
    <property type="nucleotide sequence ID" value="NZ_CP011971.1"/>
</dbReference>
<dbReference type="InterPro" id="IPR036388">
    <property type="entry name" value="WH-like_DNA-bd_sf"/>
</dbReference>
<dbReference type="SMART" id="SM00862">
    <property type="entry name" value="Trans_reg_C"/>
    <property type="match status" value="1"/>
</dbReference>
<evidence type="ECO:0000313" key="8">
    <source>
        <dbReference type="Proteomes" id="UP000070250"/>
    </source>
</evidence>
<dbReference type="InterPro" id="IPR003018">
    <property type="entry name" value="GAF"/>
</dbReference>
<gene>
    <name evidence="7" type="ORF">ACG33_11725</name>
</gene>
<dbReference type="PROSITE" id="PS51755">
    <property type="entry name" value="OMPR_PHOB"/>
    <property type="match status" value="1"/>
</dbReference>
<keyword evidence="2" id="KW-0805">Transcription regulation</keyword>
<keyword evidence="4" id="KW-0804">Transcription</keyword>
<dbReference type="Gene3D" id="1.25.40.10">
    <property type="entry name" value="Tetratricopeptide repeat domain"/>
    <property type="match status" value="1"/>
</dbReference>
<dbReference type="GO" id="GO:0000160">
    <property type="term" value="P:phosphorelay signal transduction system"/>
    <property type="evidence" value="ECO:0007669"/>
    <property type="project" value="InterPro"/>
</dbReference>